<dbReference type="Proteomes" id="UP001295423">
    <property type="component" value="Unassembled WGS sequence"/>
</dbReference>
<evidence type="ECO:0000313" key="3">
    <source>
        <dbReference type="Proteomes" id="UP001295423"/>
    </source>
</evidence>
<protein>
    <submittedName>
        <fullName evidence="2">Uncharacterized protein</fullName>
    </submittedName>
</protein>
<comment type="caution">
    <text evidence="2">The sequence shown here is derived from an EMBL/GenBank/DDBJ whole genome shotgun (WGS) entry which is preliminary data.</text>
</comment>
<name>A0AAD2CWL2_9STRA</name>
<feature type="region of interest" description="Disordered" evidence="1">
    <location>
        <begin position="346"/>
        <end position="366"/>
    </location>
</feature>
<feature type="compositionally biased region" description="Basic and acidic residues" evidence="1">
    <location>
        <begin position="347"/>
        <end position="366"/>
    </location>
</feature>
<dbReference type="AlphaFoldDB" id="A0AAD2CWL2"/>
<dbReference type="EMBL" id="CAKOGP040001557">
    <property type="protein sequence ID" value="CAJ1945902.1"/>
    <property type="molecule type" value="Genomic_DNA"/>
</dbReference>
<dbReference type="Gene3D" id="1.25.40.10">
    <property type="entry name" value="Tetratricopeptide repeat domain"/>
    <property type="match status" value="1"/>
</dbReference>
<accession>A0AAD2CWL2</accession>
<gene>
    <name evidence="2" type="ORF">CYCCA115_LOCUS10044</name>
</gene>
<keyword evidence="3" id="KW-1185">Reference proteome</keyword>
<sequence>MTNEWQVGSIARVKRPSHPKAFGKAMIAMMDSSNDAVSILWEPASPQPLITTDSSASANRFLVAPRISTKSGQKSSNNDNDDDEDETTVPLNELLPLMEFETSSPETSNDIGVLKEHGDALLRAGDASAAVAYYEAALSRSCQDVMRSPSIGSSIILKTKGGYLKVAEIDCVEKGDIAGSFSLDVAFVESGEEMEVSNSTVVLGILMKDGEARLQERILLNLSRCLHQLADIDEPKHRSAYLKGAILACSLAMVLAEFHGGAEDDNEAIAKSKGTLQSALHLRAKAYILLSKWPHAKQDAKRLIQQGKEQQGTSLLDNIEKRKQVQVKRDKKLAKAVAKLVQNVTADGERASSLDGESRSDGRSLF</sequence>
<evidence type="ECO:0000313" key="2">
    <source>
        <dbReference type="EMBL" id="CAJ1945902.1"/>
    </source>
</evidence>
<dbReference type="InterPro" id="IPR011990">
    <property type="entry name" value="TPR-like_helical_dom_sf"/>
</dbReference>
<proteinExistence type="predicted"/>
<dbReference type="SUPFAM" id="SSF48452">
    <property type="entry name" value="TPR-like"/>
    <property type="match status" value="1"/>
</dbReference>
<feature type="region of interest" description="Disordered" evidence="1">
    <location>
        <begin position="66"/>
        <end position="87"/>
    </location>
</feature>
<evidence type="ECO:0000256" key="1">
    <source>
        <dbReference type="SAM" id="MobiDB-lite"/>
    </source>
</evidence>
<organism evidence="2 3">
    <name type="scientific">Cylindrotheca closterium</name>
    <dbReference type="NCBI Taxonomy" id="2856"/>
    <lineage>
        <taxon>Eukaryota</taxon>
        <taxon>Sar</taxon>
        <taxon>Stramenopiles</taxon>
        <taxon>Ochrophyta</taxon>
        <taxon>Bacillariophyta</taxon>
        <taxon>Bacillariophyceae</taxon>
        <taxon>Bacillariophycidae</taxon>
        <taxon>Bacillariales</taxon>
        <taxon>Bacillariaceae</taxon>
        <taxon>Cylindrotheca</taxon>
    </lineage>
</organism>
<reference evidence="2" key="1">
    <citation type="submission" date="2023-08" db="EMBL/GenBank/DDBJ databases">
        <authorList>
            <person name="Audoor S."/>
            <person name="Bilcke G."/>
        </authorList>
    </citation>
    <scope>NUCLEOTIDE SEQUENCE</scope>
</reference>